<dbReference type="EMBL" id="JBBPBN010000011">
    <property type="protein sequence ID" value="KAK9028716.1"/>
    <property type="molecule type" value="Genomic_DNA"/>
</dbReference>
<organism evidence="2 3">
    <name type="scientific">Hibiscus sabdariffa</name>
    <name type="common">roselle</name>
    <dbReference type="NCBI Taxonomy" id="183260"/>
    <lineage>
        <taxon>Eukaryota</taxon>
        <taxon>Viridiplantae</taxon>
        <taxon>Streptophyta</taxon>
        <taxon>Embryophyta</taxon>
        <taxon>Tracheophyta</taxon>
        <taxon>Spermatophyta</taxon>
        <taxon>Magnoliopsida</taxon>
        <taxon>eudicotyledons</taxon>
        <taxon>Gunneridae</taxon>
        <taxon>Pentapetalae</taxon>
        <taxon>rosids</taxon>
        <taxon>malvids</taxon>
        <taxon>Malvales</taxon>
        <taxon>Malvaceae</taxon>
        <taxon>Malvoideae</taxon>
        <taxon>Hibiscus</taxon>
    </lineage>
</organism>
<name>A0ABR2SUM6_9ROSI</name>
<dbReference type="Proteomes" id="UP001396334">
    <property type="component" value="Unassembled WGS sequence"/>
</dbReference>
<keyword evidence="3" id="KW-1185">Reference proteome</keyword>
<evidence type="ECO:0000313" key="3">
    <source>
        <dbReference type="Proteomes" id="UP001396334"/>
    </source>
</evidence>
<feature type="compositionally biased region" description="Basic and acidic residues" evidence="1">
    <location>
        <begin position="1"/>
        <end position="21"/>
    </location>
</feature>
<evidence type="ECO:0000256" key="1">
    <source>
        <dbReference type="SAM" id="MobiDB-lite"/>
    </source>
</evidence>
<sequence>MNTKGSERINEDGATEIRVDTVDIQSPPGENKAGRMENVGVVHLIRDKPNTGDKGSTAEATPKAFQSAKDPISGHAHATNK</sequence>
<proteinExistence type="predicted"/>
<comment type="caution">
    <text evidence="2">The sequence shown here is derived from an EMBL/GenBank/DDBJ whole genome shotgun (WGS) entry which is preliminary data.</text>
</comment>
<evidence type="ECO:0000313" key="2">
    <source>
        <dbReference type="EMBL" id="KAK9028716.1"/>
    </source>
</evidence>
<accession>A0ABR2SUM6</accession>
<feature type="region of interest" description="Disordered" evidence="1">
    <location>
        <begin position="1"/>
        <end position="81"/>
    </location>
</feature>
<gene>
    <name evidence="2" type="ORF">V6N11_025864</name>
</gene>
<protein>
    <submittedName>
        <fullName evidence="2">Uncharacterized protein</fullName>
    </submittedName>
</protein>
<reference evidence="2 3" key="1">
    <citation type="journal article" date="2024" name="G3 (Bethesda)">
        <title>Genome assembly of Hibiscus sabdariffa L. provides insights into metabolisms of medicinal natural products.</title>
        <authorList>
            <person name="Kim T."/>
        </authorList>
    </citation>
    <scope>NUCLEOTIDE SEQUENCE [LARGE SCALE GENOMIC DNA]</scope>
    <source>
        <strain evidence="2">TK-2024</strain>
        <tissue evidence="2">Old leaves</tissue>
    </source>
</reference>